<dbReference type="EC" id="2.3.2.2" evidence="11"/>
<dbReference type="AlphaFoldDB" id="A0A8H2JLD6"/>
<evidence type="ECO:0000256" key="6">
    <source>
        <dbReference type="ARBA" id="ARBA00023145"/>
    </source>
</evidence>
<dbReference type="InterPro" id="IPR043138">
    <property type="entry name" value="GGT_lsub"/>
</dbReference>
<dbReference type="OrthoDB" id="5297205at2"/>
<feature type="binding site" evidence="10">
    <location>
        <begin position="495"/>
        <end position="496"/>
    </location>
    <ligand>
        <name>L-glutamate</name>
        <dbReference type="ChEBI" id="CHEBI:29985"/>
    </ligand>
</feature>
<comment type="subunit">
    <text evidence="11">This enzyme consists of two polypeptide chains, which are synthesized in precursor form from a single polypeptide.</text>
</comment>
<evidence type="ECO:0000313" key="13">
    <source>
        <dbReference type="Proteomes" id="UP000307702"/>
    </source>
</evidence>
<dbReference type="Gene3D" id="1.10.246.130">
    <property type="match status" value="1"/>
</dbReference>
<evidence type="ECO:0000256" key="11">
    <source>
        <dbReference type="RuleBase" id="RU368036"/>
    </source>
</evidence>
<dbReference type="GO" id="GO:0036374">
    <property type="term" value="F:glutathione hydrolase activity"/>
    <property type="evidence" value="ECO:0007669"/>
    <property type="project" value="UniProtKB-UniRule"/>
</dbReference>
<feature type="binding site" evidence="10">
    <location>
        <position position="466"/>
    </location>
    <ligand>
        <name>L-glutamate</name>
        <dbReference type="ChEBI" id="CHEBI:29985"/>
    </ligand>
</feature>
<comment type="catalytic activity">
    <reaction evidence="8 11">
        <text>an N-terminal (5-L-glutamyl)-[peptide] + an alpha-amino acid = 5-L-glutamyl amino acid + an N-terminal L-alpha-aminoacyl-[peptide]</text>
        <dbReference type="Rhea" id="RHEA:23904"/>
        <dbReference type="Rhea" id="RHEA-COMP:9780"/>
        <dbReference type="Rhea" id="RHEA-COMP:9795"/>
        <dbReference type="ChEBI" id="CHEBI:77644"/>
        <dbReference type="ChEBI" id="CHEBI:78597"/>
        <dbReference type="ChEBI" id="CHEBI:78599"/>
        <dbReference type="ChEBI" id="CHEBI:78608"/>
        <dbReference type="EC" id="2.3.2.2"/>
    </reaction>
</comment>
<dbReference type="UniPathway" id="UPA00204"/>
<evidence type="ECO:0000256" key="8">
    <source>
        <dbReference type="ARBA" id="ARBA00047417"/>
    </source>
</evidence>
<gene>
    <name evidence="12" type="primary">ggt</name>
    <name evidence="12" type="ORF">FCS21_08330</name>
</gene>
<comment type="pathway">
    <text evidence="11">Sulfur metabolism; glutathione metabolism.</text>
</comment>
<comment type="caution">
    <text evidence="12">The sequence shown here is derived from an EMBL/GenBank/DDBJ whole genome shotgun (WGS) entry which is preliminary data.</text>
</comment>
<dbReference type="InterPro" id="IPR000101">
    <property type="entry name" value="GGT_peptidase"/>
</dbReference>
<dbReference type="InterPro" id="IPR051792">
    <property type="entry name" value="GGT_bact"/>
</dbReference>
<dbReference type="EMBL" id="SZVP01000006">
    <property type="protein sequence ID" value="TMM45390.1"/>
    <property type="molecule type" value="Genomic_DNA"/>
</dbReference>
<organism evidence="12 13">
    <name type="scientific">Colwellia ponticola</name>
    <dbReference type="NCBI Taxonomy" id="2304625"/>
    <lineage>
        <taxon>Bacteria</taxon>
        <taxon>Pseudomonadati</taxon>
        <taxon>Pseudomonadota</taxon>
        <taxon>Gammaproteobacteria</taxon>
        <taxon>Alteromonadales</taxon>
        <taxon>Colwelliaceae</taxon>
        <taxon>Colwellia</taxon>
    </lineage>
</organism>
<dbReference type="PANTHER" id="PTHR43199">
    <property type="entry name" value="GLUTATHIONE HYDROLASE"/>
    <property type="match status" value="1"/>
</dbReference>
<comment type="catalytic activity">
    <reaction evidence="1 11">
        <text>an S-substituted glutathione + H2O = an S-substituted L-cysteinylglycine + L-glutamate</text>
        <dbReference type="Rhea" id="RHEA:59468"/>
        <dbReference type="ChEBI" id="CHEBI:15377"/>
        <dbReference type="ChEBI" id="CHEBI:29985"/>
        <dbReference type="ChEBI" id="CHEBI:90779"/>
        <dbReference type="ChEBI" id="CHEBI:143103"/>
        <dbReference type="EC" id="3.4.19.13"/>
    </reaction>
</comment>
<evidence type="ECO:0000256" key="2">
    <source>
        <dbReference type="ARBA" id="ARBA00001089"/>
    </source>
</evidence>
<comment type="PTM">
    <text evidence="11">Cleaved by autocatalysis into a large and a small subunit.</text>
</comment>
<feature type="binding site" evidence="10">
    <location>
        <position position="517"/>
    </location>
    <ligand>
        <name>L-glutamate</name>
        <dbReference type="ChEBI" id="CHEBI:29985"/>
    </ligand>
</feature>
<keyword evidence="11" id="KW-0317">Glutathione biosynthesis</keyword>
<accession>A0A8H2JLD6</accession>
<protein>
    <recommendedName>
        <fullName evidence="11">Glutathione hydrolase proenzyme</fullName>
        <ecNumber evidence="11">2.3.2.2</ecNumber>
        <ecNumber evidence="11">3.4.19.13</ecNumber>
    </recommendedName>
    <component>
        <recommendedName>
            <fullName evidence="11">Glutathione hydrolase large chain</fullName>
        </recommendedName>
    </component>
    <component>
        <recommendedName>
            <fullName evidence="11">Glutathione hydrolase small chain</fullName>
        </recommendedName>
    </component>
</protein>
<dbReference type="PRINTS" id="PR01210">
    <property type="entry name" value="GGTRANSPTASE"/>
</dbReference>
<evidence type="ECO:0000256" key="10">
    <source>
        <dbReference type="PIRSR" id="PIRSR600101-2"/>
    </source>
</evidence>
<dbReference type="SUPFAM" id="SSF56235">
    <property type="entry name" value="N-terminal nucleophile aminohydrolases (Ntn hydrolases)"/>
    <property type="match status" value="1"/>
</dbReference>
<dbReference type="Pfam" id="PF01019">
    <property type="entry name" value="G_glu_transpept"/>
    <property type="match status" value="1"/>
</dbReference>
<keyword evidence="7 11" id="KW-0012">Acyltransferase</keyword>
<dbReference type="Gene3D" id="3.60.20.40">
    <property type="match status" value="1"/>
</dbReference>
<dbReference type="InterPro" id="IPR029055">
    <property type="entry name" value="Ntn_hydrolases_N"/>
</dbReference>
<evidence type="ECO:0000256" key="1">
    <source>
        <dbReference type="ARBA" id="ARBA00001049"/>
    </source>
</evidence>
<evidence type="ECO:0000256" key="4">
    <source>
        <dbReference type="ARBA" id="ARBA00022679"/>
    </source>
</evidence>
<feature type="active site" description="Nucleophile" evidence="9">
    <location>
        <position position="424"/>
    </location>
</feature>
<comment type="catalytic activity">
    <reaction evidence="2 11">
        <text>glutathione + H2O = L-cysteinylglycine + L-glutamate</text>
        <dbReference type="Rhea" id="RHEA:28807"/>
        <dbReference type="ChEBI" id="CHEBI:15377"/>
        <dbReference type="ChEBI" id="CHEBI:29985"/>
        <dbReference type="ChEBI" id="CHEBI:57925"/>
        <dbReference type="ChEBI" id="CHEBI:61694"/>
        <dbReference type="EC" id="3.4.19.13"/>
    </reaction>
</comment>
<comment type="similarity">
    <text evidence="3 11">Belongs to the gamma-glutamyltransferase family.</text>
</comment>
<dbReference type="Proteomes" id="UP000307702">
    <property type="component" value="Unassembled WGS sequence"/>
</dbReference>
<sequence>MHNHFISRINRKANSDIYFPVISKPKKSDAVILCTCFVLALITAKSFATPPIEQTINPEPPRLAQLIDYYDVSHPVIGRKGMVVSQKRLASEVGANILRRGGNAVDAAVAVGFALAVVLPRAGNLAGGGFMLVYLADKKKTVAIDYRETAPALAYKDVFLDKDGEPIVNKSLKTLAASGVPGTVAGLHYALKNYGSMSWSEVIKPAEKLAREGIIVDHDMARFFTKEQLFLADNSETCRVFLKANCQPYQAGELWLQEDLANSFTYLREQGRAGFYQGDIAKKMVAAMEQGGGLITAQDLADYKVNEVSPIRGTFRGYEILTMPPPSSGGVHLIQMLNMLETLNIDNIKQGSAAMIHLQAEIFKRAFADRSRFLGDPAFVNVPSQGLTSKQYAQALSSNIKAAKITPSSAIKPGEPGEYESPDTTHFSVMDAAGNVVSSTYTLNHNYGNGITIPGTGILLNNTMDDFSVKPGSPNSYGLIGGKANAIAANKRPLSSMTPTIVLKNGLPYIATGTPGGSKIITSVFQQLVNVLHFDMNIAEATNAPRVHHQWQPDILYVERNIPADTVDNLIALGYTVKVSSSLGSLQSIMKHNGVFLGAADPRRPGSAAIAVDNIEHAVKP</sequence>
<dbReference type="GO" id="GO:0103068">
    <property type="term" value="F:leukotriene C4 gamma-glutamyl transferase activity"/>
    <property type="evidence" value="ECO:0007669"/>
    <property type="project" value="UniProtKB-EC"/>
</dbReference>
<dbReference type="NCBIfam" id="TIGR00066">
    <property type="entry name" value="g_glut_trans"/>
    <property type="match status" value="1"/>
</dbReference>
<reference evidence="12 13" key="1">
    <citation type="submission" date="2019-05" db="EMBL/GenBank/DDBJ databases">
        <title>Colwellia ponticola sp. nov., isolated from seawater.</title>
        <authorList>
            <person name="Yoon J.-H."/>
        </authorList>
    </citation>
    <scope>NUCLEOTIDE SEQUENCE [LARGE SCALE GENOMIC DNA]</scope>
    <source>
        <strain evidence="12 13">OISW-25</strain>
    </source>
</reference>
<dbReference type="GO" id="GO:0006750">
    <property type="term" value="P:glutathione biosynthetic process"/>
    <property type="evidence" value="ECO:0007669"/>
    <property type="project" value="UniProtKB-KW"/>
</dbReference>
<name>A0A8H2JLD6_9GAMM</name>
<keyword evidence="5 11" id="KW-0378">Hydrolase</keyword>
<keyword evidence="4 11" id="KW-0808">Transferase</keyword>
<feature type="binding site" evidence="10">
    <location>
        <begin position="442"/>
        <end position="444"/>
    </location>
    <ligand>
        <name>L-glutamate</name>
        <dbReference type="ChEBI" id="CHEBI:29985"/>
    </ligand>
</feature>
<feature type="binding site" evidence="10">
    <location>
        <position position="147"/>
    </location>
    <ligand>
        <name>L-glutamate</name>
        <dbReference type="ChEBI" id="CHEBI:29985"/>
    </ligand>
</feature>
<keyword evidence="6 11" id="KW-0865">Zymogen</keyword>
<dbReference type="RefSeq" id="WP_138622329.1">
    <property type="nucleotide sequence ID" value="NZ_SZVP01000006.1"/>
</dbReference>
<keyword evidence="13" id="KW-1185">Reference proteome</keyword>
<dbReference type="InterPro" id="IPR055262">
    <property type="entry name" value="GGT_CS"/>
</dbReference>
<dbReference type="PROSITE" id="PS00462">
    <property type="entry name" value="G_GLU_TRANSPEPTIDASE"/>
    <property type="match status" value="1"/>
</dbReference>
<evidence type="ECO:0000256" key="9">
    <source>
        <dbReference type="PIRSR" id="PIRSR600101-1"/>
    </source>
</evidence>
<evidence type="ECO:0000256" key="3">
    <source>
        <dbReference type="ARBA" id="ARBA00009381"/>
    </source>
</evidence>
<proteinExistence type="inferred from homology"/>
<dbReference type="GO" id="GO:0006751">
    <property type="term" value="P:glutathione catabolic process"/>
    <property type="evidence" value="ECO:0007669"/>
    <property type="project" value="UniProtKB-UniRule"/>
</dbReference>
<dbReference type="EC" id="3.4.19.13" evidence="11"/>
<evidence type="ECO:0000313" key="12">
    <source>
        <dbReference type="EMBL" id="TMM45390.1"/>
    </source>
</evidence>
<dbReference type="InterPro" id="IPR043137">
    <property type="entry name" value="GGT_ssub_C"/>
</dbReference>
<evidence type="ECO:0000256" key="7">
    <source>
        <dbReference type="ARBA" id="ARBA00023315"/>
    </source>
</evidence>
<evidence type="ECO:0000256" key="5">
    <source>
        <dbReference type="ARBA" id="ARBA00022801"/>
    </source>
</evidence>
<dbReference type="PANTHER" id="PTHR43199:SF1">
    <property type="entry name" value="GLUTATHIONE HYDROLASE PROENZYME"/>
    <property type="match status" value="1"/>
</dbReference>